<proteinExistence type="predicted"/>
<name>A0A1I8ECU7_WUCBA</name>
<accession>A0A1I8ECU7</accession>
<dbReference type="AlphaFoldDB" id="A0A1I8ECU7"/>
<dbReference type="WBParaSite" id="maker-PairedContig_1406-snap-gene-1.42-mRNA-1">
    <property type="protein sequence ID" value="maker-PairedContig_1406-snap-gene-1.42-mRNA-1"/>
    <property type="gene ID" value="maker-PairedContig_1406-snap-gene-1.42"/>
</dbReference>
<evidence type="ECO:0000313" key="1">
    <source>
        <dbReference type="WBParaSite" id="maker-PairedContig_1406-snap-gene-1.42-mRNA-1"/>
    </source>
</evidence>
<reference evidence="1" key="1">
    <citation type="submission" date="2016-11" db="UniProtKB">
        <authorList>
            <consortium name="WormBaseParasite"/>
        </authorList>
    </citation>
    <scope>IDENTIFICATION</scope>
    <source>
        <strain evidence="1">pt0022</strain>
    </source>
</reference>
<protein>
    <submittedName>
        <fullName evidence="1">Uncharacterized protein</fullName>
    </submittedName>
</protein>
<organism evidence="1">
    <name type="scientific">Wuchereria bancrofti</name>
    <dbReference type="NCBI Taxonomy" id="6293"/>
    <lineage>
        <taxon>Eukaryota</taxon>
        <taxon>Metazoa</taxon>
        <taxon>Ecdysozoa</taxon>
        <taxon>Nematoda</taxon>
        <taxon>Chromadorea</taxon>
        <taxon>Rhabditida</taxon>
        <taxon>Spirurina</taxon>
        <taxon>Spiruromorpha</taxon>
        <taxon>Filarioidea</taxon>
        <taxon>Onchocercidae</taxon>
        <taxon>Wuchereria</taxon>
    </lineage>
</organism>
<sequence>MKIQQGITDNDYVYRLTRAEEQQLLHSVDQTVQINHDILVDIVDIIFRLSLLRKSLNHKLIVGGEHEQIDRHLRENGKNISGENSPHISGTLEKYRQENSATGYFGLTELRQNGDRRHKDSLNLHLLPLLLRNNRCFLTTVFCLAE</sequence>